<proteinExistence type="predicted"/>
<name>A0A556MQD3_9FLAO</name>
<organism evidence="1 2">
    <name type="scientific">Fluviicola chungangensis</name>
    <dbReference type="NCBI Taxonomy" id="2597671"/>
    <lineage>
        <taxon>Bacteria</taxon>
        <taxon>Pseudomonadati</taxon>
        <taxon>Bacteroidota</taxon>
        <taxon>Flavobacteriia</taxon>
        <taxon>Flavobacteriales</taxon>
        <taxon>Crocinitomicaceae</taxon>
        <taxon>Fluviicola</taxon>
    </lineage>
</organism>
<dbReference type="Proteomes" id="UP000316008">
    <property type="component" value="Unassembled WGS sequence"/>
</dbReference>
<reference evidence="1 2" key="1">
    <citation type="submission" date="2019-07" db="EMBL/GenBank/DDBJ databases">
        <authorList>
            <person name="Huq M.A."/>
        </authorList>
    </citation>
    <scope>NUCLEOTIDE SEQUENCE [LARGE SCALE GENOMIC DNA]</scope>
    <source>
        <strain evidence="1 2">MAH-3</strain>
    </source>
</reference>
<dbReference type="AlphaFoldDB" id="A0A556MQD3"/>
<dbReference type="PROSITE" id="PS51257">
    <property type="entry name" value="PROKAR_LIPOPROTEIN"/>
    <property type="match status" value="1"/>
</dbReference>
<comment type="caution">
    <text evidence="1">The sequence shown here is derived from an EMBL/GenBank/DDBJ whole genome shotgun (WGS) entry which is preliminary data.</text>
</comment>
<keyword evidence="2" id="KW-1185">Reference proteome</keyword>
<accession>A0A556MQD3</accession>
<evidence type="ECO:0000313" key="2">
    <source>
        <dbReference type="Proteomes" id="UP000316008"/>
    </source>
</evidence>
<dbReference type="OrthoDB" id="760490at2"/>
<evidence type="ECO:0000313" key="1">
    <source>
        <dbReference type="EMBL" id="TSJ41959.1"/>
    </source>
</evidence>
<sequence length="206" mass="23326">MNLKHVIIPAVSIALFIFGACGGPAKKDYSKEVDEGTFDGNKYTSQALGWTMEFPDNWIITSKSSLESLDERSKASVDDTTSDMSGIKRTLAFQKNFENNFQSSWEDFSGDEASYKRIVANNHQMIYNNYLERRMYTDTVAGKLTISGVTFDTFEVSINDREAKVFATQLLMNALVKGKFMTVTISYNNEADKKKMLDLFKKSTFK</sequence>
<protein>
    <submittedName>
        <fullName evidence="1">Uncharacterized protein</fullName>
    </submittedName>
</protein>
<dbReference type="EMBL" id="VLPL01000006">
    <property type="protein sequence ID" value="TSJ41959.1"/>
    <property type="molecule type" value="Genomic_DNA"/>
</dbReference>
<dbReference type="RefSeq" id="WP_144333592.1">
    <property type="nucleotide sequence ID" value="NZ_VLPL01000006.1"/>
</dbReference>
<gene>
    <name evidence="1" type="ORF">FO442_12775</name>
</gene>